<dbReference type="VEuPathDB" id="FungiDB:sscle_02g018850"/>
<organism evidence="1 2">
    <name type="scientific">Sclerotinia sclerotiorum (strain ATCC 18683 / 1980 / Ss-1)</name>
    <name type="common">White mold</name>
    <name type="synonym">Whetzelinia sclerotiorum</name>
    <dbReference type="NCBI Taxonomy" id="665079"/>
    <lineage>
        <taxon>Eukaryota</taxon>
        <taxon>Fungi</taxon>
        <taxon>Dikarya</taxon>
        <taxon>Ascomycota</taxon>
        <taxon>Pezizomycotina</taxon>
        <taxon>Leotiomycetes</taxon>
        <taxon>Helotiales</taxon>
        <taxon>Sclerotiniaceae</taxon>
        <taxon>Sclerotinia</taxon>
    </lineage>
</organism>
<accession>A0A1D9PWL7</accession>
<name>A0A1D9PWL7_SCLS1</name>
<dbReference type="Proteomes" id="UP000177798">
    <property type="component" value="Chromosome 2"/>
</dbReference>
<reference evidence="2" key="1">
    <citation type="journal article" date="2017" name="Genome Biol. Evol.">
        <title>The complete genome sequence of the phytopathogenic fungus Sclerotinia sclerotiorum reveals insights into the genome architecture of broad host range pathogens.</title>
        <authorList>
            <person name="Derbyshire M."/>
            <person name="Denton-Giles M."/>
            <person name="Hegedus D."/>
            <person name="Seifbarghy S."/>
            <person name="Rollins J."/>
            <person name="van Kan J."/>
            <person name="Seidl M.F."/>
            <person name="Faino L."/>
            <person name="Mbengue M."/>
            <person name="Navaud O."/>
            <person name="Raffaele S."/>
            <person name="Hammond-Kosack K."/>
            <person name="Heard S."/>
            <person name="Oliver R."/>
        </authorList>
    </citation>
    <scope>NUCLEOTIDE SEQUENCE [LARGE SCALE GENOMIC DNA]</scope>
    <source>
        <strain evidence="2">ATCC 18683 / 1980 / Ss-1</strain>
    </source>
</reference>
<dbReference type="EMBL" id="CP017815">
    <property type="protein sequence ID" value="APA07115.1"/>
    <property type="molecule type" value="Genomic_DNA"/>
</dbReference>
<proteinExistence type="predicted"/>
<protein>
    <submittedName>
        <fullName evidence="1">Uncharacterized protein</fullName>
    </submittedName>
</protein>
<evidence type="ECO:0000313" key="2">
    <source>
        <dbReference type="Proteomes" id="UP000177798"/>
    </source>
</evidence>
<dbReference type="OrthoDB" id="3540583at2759"/>
<sequence>MDEIPDQRLQQSMEEYQLVTATVNRKILDPFVERDVRGFPLIEEISFNIVRSFPVDEQYDGVQNLTWMISSSYYRAVAWCIYGNWEFWPHVKSQHRTYVNQALEEPSHPRHKIIQELNTTRKGKNNLNLKERLGIPYCAICHEDIQQITADIYGILLVVFTYQAEGGAIERPGTEVDQSERHYAPTIRGDFNRPHKFIRLSIGTIPRKFQEHLDAYLFPIWQIYEPMIPNMDDGAAARASDFKYIRPSYANTKASLPEDGTPELCNGGKHPWRRIWGDRGSIPPGLTQPGLWAGGIPLPKAWYLRIALGCTFTRGDPDDAAEWEVEDEDLEWKGIRPDVIKEVKKEIEVIDLDS</sequence>
<evidence type="ECO:0000313" key="1">
    <source>
        <dbReference type="EMBL" id="APA07115.1"/>
    </source>
</evidence>
<dbReference type="AlphaFoldDB" id="A0A1D9PWL7"/>
<gene>
    <name evidence="1" type="ORF">sscle_02g018850</name>
</gene>